<dbReference type="SMART" id="SM00248">
    <property type="entry name" value="ANK"/>
    <property type="match status" value="10"/>
</dbReference>
<dbReference type="InterPro" id="IPR002110">
    <property type="entry name" value="Ankyrin_rpt"/>
</dbReference>
<dbReference type="WBParaSite" id="ACAC_0000803801-mRNA-1">
    <property type="protein sequence ID" value="ACAC_0000803801-mRNA-1"/>
    <property type="gene ID" value="ACAC_0000803801"/>
</dbReference>
<dbReference type="PANTHER" id="PTHR24126:SF14">
    <property type="entry name" value="ANK_REP_REGION DOMAIN-CONTAINING PROTEIN"/>
    <property type="match status" value="1"/>
</dbReference>
<dbReference type="Pfam" id="PF12796">
    <property type="entry name" value="Ank_2"/>
    <property type="match status" value="3"/>
</dbReference>
<dbReference type="SUPFAM" id="SSF48403">
    <property type="entry name" value="Ankyrin repeat"/>
    <property type="match status" value="2"/>
</dbReference>
<dbReference type="AlphaFoldDB" id="A0A158P9B5"/>
<evidence type="ECO:0000256" key="2">
    <source>
        <dbReference type="ARBA" id="ARBA00023043"/>
    </source>
</evidence>
<dbReference type="PANTHER" id="PTHR24126">
    <property type="entry name" value="ANKYRIN REPEAT, PH AND SEC7 DOMAIN CONTAINING PROTEIN SECG-RELATED"/>
    <property type="match status" value="1"/>
</dbReference>
<dbReference type="PROSITE" id="PS50297">
    <property type="entry name" value="ANK_REP_REGION"/>
    <property type="match status" value="5"/>
</dbReference>
<evidence type="ECO:0000313" key="5">
    <source>
        <dbReference type="WBParaSite" id="ACAC_0000803801-mRNA-1"/>
    </source>
</evidence>
<dbReference type="Pfam" id="PF13857">
    <property type="entry name" value="Ank_5"/>
    <property type="match status" value="1"/>
</dbReference>
<dbReference type="Proteomes" id="UP000035642">
    <property type="component" value="Unassembled WGS sequence"/>
</dbReference>
<reference evidence="5" key="2">
    <citation type="submission" date="2016-04" db="UniProtKB">
        <authorList>
            <consortium name="WormBaseParasite"/>
        </authorList>
    </citation>
    <scope>IDENTIFICATION</scope>
</reference>
<keyword evidence="2 3" id="KW-0040">ANK repeat</keyword>
<sequence length="522" mass="57851">MTESNLRTEKAVIRSCTESRYHCAIKEPLFSARENMINLHHARDGNVEKVEEILSKYPELINRSDKDGFTALHYAAKYGNLKVVEVLLKLGASADVKSKANTTPLHMSARYCRPYAHYSARSNASSTSLQFMDVSTPSSGFTTTNKTAAIVNTLVRHGANVDAADAYGLTPLHYAAMKGNQQAARALLMNCAAVNSRGVKGMTPLLTACVHGSDDVVCLLLSSGADWSTTDTRMNSVYHITALHGRNNTLKLLLQYGMLFHTLSCEDIFACDLRELIFEFMNGYDARLRDDDMQLPLHEAASYNRAHVVELLVQLAPDTIEDKTDYGMTPLLSAVSSDALEVVKILIGQNADICATDNDGRTAIFIGAKFNAVKVLRLFEYLLDLCRQKDNESSSIRDLVNHPDHNQMTAMHVVCNNGYIEVSKLLYEYGASIEVLNEEEETPLHLAAARGETVSVRQLLDWDKRLLLLRNEDADTPLHLAAKNETLDTKCMTVGLKSFYPVFPGNLLQGVLRKPPVVRFAC</sequence>
<reference evidence="4" key="1">
    <citation type="submission" date="2012-09" db="EMBL/GenBank/DDBJ databases">
        <authorList>
            <person name="Martin A.A."/>
        </authorList>
    </citation>
    <scope>NUCLEOTIDE SEQUENCE</scope>
</reference>
<keyword evidence="1" id="KW-0677">Repeat</keyword>
<feature type="repeat" description="ANK" evidence="3">
    <location>
        <begin position="406"/>
        <end position="438"/>
    </location>
</feature>
<protein>
    <submittedName>
        <fullName evidence="5">ANK_REP_REGION domain-containing protein</fullName>
    </submittedName>
</protein>
<accession>A0A158P9B5</accession>
<dbReference type="PRINTS" id="PR01415">
    <property type="entry name" value="ANKYRIN"/>
</dbReference>
<dbReference type="PROSITE" id="PS50088">
    <property type="entry name" value="ANK_REPEAT"/>
    <property type="match status" value="5"/>
</dbReference>
<feature type="repeat" description="ANK" evidence="3">
    <location>
        <begin position="326"/>
        <end position="358"/>
    </location>
</feature>
<evidence type="ECO:0000313" key="4">
    <source>
        <dbReference type="Proteomes" id="UP000035642"/>
    </source>
</evidence>
<proteinExistence type="predicted"/>
<organism evidence="4 5">
    <name type="scientific">Angiostrongylus cantonensis</name>
    <name type="common">Rat lungworm</name>
    <dbReference type="NCBI Taxonomy" id="6313"/>
    <lineage>
        <taxon>Eukaryota</taxon>
        <taxon>Metazoa</taxon>
        <taxon>Ecdysozoa</taxon>
        <taxon>Nematoda</taxon>
        <taxon>Chromadorea</taxon>
        <taxon>Rhabditida</taxon>
        <taxon>Rhabditina</taxon>
        <taxon>Rhabditomorpha</taxon>
        <taxon>Strongyloidea</taxon>
        <taxon>Metastrongylidae</taxon>
        <taxon>Angiostrongylus</taxon>
    </lineage>
</organism>
<dbReference type="Gene3D" id="1.25.40.20">
    <property type="entry name" value="Ankyrin repeat-containing domain"/>
    <property type="match status" value="4"/>
</dbReference>
<feature type="repeat" description="ANK" evidence="3">
    <location>
        <begin position="167"/>
        <end position="199"/>
    </location>
</feature>
<evidence type="ECO:0000256" key="3">
    <source>
        <dbReference type="PROSITE-ProRule" id="PRU00023"/>
    </source>
</evidence>
<evidence type="ECO:0000256" key="1">
    <source>
        <dbReference type="ARBA" id="ARBA00022737"/>
    </source>
</evidence>
<feature type="repeat" description="ANK" evidence="3">
    <location>
        <begin position="200"/>
        <end position="232"/>
    </location>
</feature>
<feature type="repeat" description="ANK" evidence="3">
    <location>
        <begin position="67"/>
        <end position="99"/>
    </location>
</feature>
<name>A0A158P9B5_ANGCA</name>
<keyword evidence="4" id="KW-1185">Reference proteome</keyword>
<dbReference type="InterPro" id="IPR036770">
    <property type="entry name" value="Ankyrin_rpt-contain_sf"/>
</dbReference>
<dbReference type="STRING" id="6313.A0A158P9B5"/>